<dbReference type="AlphaFoldDB" id="A0A108UCE1"/>
<evidence type="ECO:0000256" key="4">
    <source>
        <dbReference type="ARBA" id="ARBA00022825"/>
    </source>
</evidence>
<dbReference type="Proteomes" id="UP000023435">
    <property type="component" value="Unassembled WGS sequence"/>
</dbReference>
<evidence type="ECO:0000256" key="5">
    <source>
        <dbReference type="PROSITE-ProRule" id="PRU01240"/>
    </source>
</evidence>
<organism evidence="8 9">
    <name type="scientific">Lysobacter capsici AZ78</name>
    <dbReference type="NCBI Taxonomy" id="1444315"/>
    <lineage>
        <taxon>Bacteria</taxon>
        <taxon>Pseudomonadati</taxon>
        <taxon>Pseudomonadota</taxon>
        <taxon>Gammaproteobacteria</taxon>
        <taxon>Lysobacterales</taxon>
        <taxon>Lysobacteraceae</taxon>
        <taxon>Lysobacter</taxon>
    </lineage>
</organism>
<dbReference type="PRINTS" id="PR00723">
    <property type="entry name" value="SUBTILISIN"/>
</dbReference>
<protein>
    <submittedName>
        <fullName evidence="8">Serine protease</fullName>
    </submittedName>
</protein>
<evidence type="ECO:0000256" key="2">
    <source>
        <dbReference type="ARBA" id="ARBA00022670"/>
    </source>
</evidence>
<keyword evidence="2 5" id="KW-0645">Protease</keyword>
<dbReference type="CDD" id="cd00306">
    <property type="entry name" value="Peptidases_S8_S53"/>
    <property type="match status" value="1"/>
</dbReference>
<feature type="active site" description="Charge relay system" evidence="5">
    <location>
        <position position="213"/>
    </location>
</feature>
<dbReference type="PROSITE" id="PS51892">
    <property type="entry name" value="SUBTILASE"/>
    <property type="match status" value="1"/>
</dbReference>
<keyword evidence="3 5" id="KW-0378">Hydrolase</keyword>
<dbReference type="PANTHER" id="PTHR43806:SF11">
    <property type="entry name" value="CEREVISIN-RELATED"/>
    <property type="match status" value="1"/>
</dbReference>
<comment type="similarity">
    <text evidence="1 5">Belongs to the peptidase S8 family.</text>
</comment>
<feature type="region of interest" description="Disordered" evidence="6">
    <location>
        <begin position="507"/>
        <end position="534"/>
    </location>
</feature>
<feature type="active site" description="Charge relay system" evidence="5">
    <location>
        <position position="368"/>
    </location>
</feature>
<comment type="caution">
    <text evidence="8">The sequence shown here is derived from an EMBL/GenBank/DDBJ whole genome shotgun (WGS) entry which is preliminary data.</text>
</comment>
<evidence type="ECO:0000313" key="9">
    <source>
        <dbReference type="Proteomes" id="UP000023435"/>
    </source>
</evidence>
<accession>A0A108UCE1</accession>
<evidence type="ECO:0000256" key="6">
    <source>
        <dbReference type="SAM" id="MobiDB-lite"/>
    </source>
</evidence>
<evidence type="ECO:0000256" key="3">
    <source>
        <dbReference type="ARBA" id="ARBA00022801"/>
    </source>
</evidence>
<reference evidence="8 9" key="1">
    <citation type="journal article" date="2014" name="Genome Announc.">
        <title>Draft Genome Sequence of Lysobacter capsici AZ78, a Bacterium Antagonistic to Plant-Pathogenic Oomycetes.</title>
        <authorList>
            <person name="Puopolo G."/>
            <person name="Sonego P."/>
            <person name="Engelen K."/>
            <person name="Pertot I."/>
        </authorList>
    </citation>
    <scope>NUCLEOTIDE SEQUENCE [LARGE SCALE GENOMIC DNA]</scope>
    <source>
        <strain evidence="8 9">AZ78</strain>
    </source>
</reference>
<dbReference type="InterPro" id="IPR050131">
    <property type="entry name" value="Peptidase_S8_subtilisin-like"/>
</dbReference>
<feature type="active site" description="Charge relay system" evidence="5">
    <location>
        <position position="171"/>
    </location>
</feature>
<gene>
    <name evidence="8" type="ORF">AZ78_3950</name>
</gene>
<evidence type="ECO:0000259" key="7">
    <source>
        <dbReference type="Pfam" id="PF00082"/>
    </source>
</evidence>
<dbReference type="Pfam" id="PF00082">
    <property type="entry name" value="Peptidase_S8"/>
    <property type="match status" value="1"/>
</dbReference>
<keyword evidence="4 5" id="KW-0720">Serine protease</keyword>
<dbReference type="Gene3D" id="3.40.50.200">
    <property type="entry name" value="Peptidase S8/S53 domain"/>
    <property type="match status" value="1"/>
</dbReference>
<proteinExistence type="inferred from homology"/>
<dbReference type="SUPFAM" id="SSF52743">
    <property type="entry name" value="Subtilisin-like"/>
    <property type="match status" value="1"/>
</dbReference>
<keyword evidence="9" id="KW-1185">Reference proteome</keyword>
<dbReference type="InterPro" id="IPR000209">
    <property type="entry name" value="Peptidase_S8/S53_dom"/>
</dbReference>
<dbReference type="InterPro" id="IPR036852">
    <property type="entry name" value="Peptidase_S8/S53_dom_sf"/>
</dbReference>
<dbReference type="InterPro" id="IPR015500">
    <property type="entry name" value="Peptidase_S8_subtilisin-rel"/>
</dbReference>
<dbReference type="GO" id="GO:0006508">
    <property type="term" value="P:proteolysis"/>
    <property type="evidence" value="ECO:0007669"/>
    <property type="project" value="UniProtKB-KW"/>
</dbReference>
<dbReference type="GO" id="GO:0004252">
    <property type="term" value="F:serine-type endopeptidase activity"/>
    <property type="evidence" value="ECO:0007669"/>
    <property type="project" value="UniProtKB-UniRule"/>
</dbReference>
<dbReference type="PANTHER" id="PTHR43806">
    <property type="entry name" value="PEPTIDASE S8"/>
    <property type="match status" value="1"/>
</dbReference>
<feature type="domain" description="Peptidase S8/S53" evidence="7">
    <location>
        <begin position="163"/>
        <end position="426"/>
    </location>
</feature>
<evidence type="ECO:0000313" key="8">
    <source>
        <dbReference type="EMBL" id="KWS06394.1"/>
    </source>
</evidence>
<dbReference type="EMBL" id="JAJA02000001">
    <property type="protein sequence ID" value="KWS06394.1"/>
    <property type="molecule type" value="Genomic_DNA"/>
</dbReference>
<evidence type="ECO:0000256" key="1">
    <source>
        <dbReference type="ARBA" id="ARBA00011073"/>
    </source>
</evidence>
<sequence>MESVLLDIVSAWDAEQKTRVSPDSSVRFVIEAPPPERDLHASVASVLALEFALAPLFDGGESSEDFILLTVPGVDRPDRADLFEVANALRAATGATTVEPDVGSDYYQQQSPPPDGGSVEAANWTFWCWAKEQPQEPDWAVERIRAPDAWDYSQQLGRPHGGEGISVFQPDTGVVHTHTALPRDIADDPRSANFVEPGKKPIDPLLHGMNPGHGTGTGSVVISANGTMRGSAPKARLVPIRCTESVAVFDQSRVAQAIDYARRQGAHVITMSLGGVPSRALHAAVRKAVSANVIVLAAAGNCVTEVVWPARYAEMIALGGTNEKSQPWRGSCRGESVTVSAPGEFVLRADGNDTQQPPARVSASEGTSFATALTAGVAALWLAHHGRDALIAAMSPPQTLQEMLRRLLRRSADKPEGFDHNRYGAGIVDALALLKLSPASAWTGVEAVQEVGEHDVEASLRTLLAAAYGPIGAEAAAPALDDPQHHAELACVAFDRLRVQPTLRARVETPPTPSMSPGLRQLIGAPLDAPEDLP</sequence>
<name>A0A108UCE1_9GAMM</name>